<dbReference type="Gene3D" id="3.30.420.10">
    <property type="entry name" value="Ribonuclease H-like superfamily/Ribonuclease H"/>
    <property type="match status" value="1"/>
</dbReference>
<protein>
    <recommendedName>
        <fullName evidence="1">Integrase catalytic domain-containing protein</fullName>
    </recommendedName>
</protein>
<dbReference type="PROSITE" id="PS50994">
    <property type="entry name" value="INTEGRASE"/>
    <property type="match status" value="1"/>
</dbReference>
<keyword evidence="3" id="KW-1185">Reference proteome</keyword>
<dbReference type="GeneID" id="25911968"/>
<name>A0A0L0FGY9_9EUKA</name>
<dbReference type="GO" id="GO:0003676">
    <property type="term" value="F:nucleic acid binding"/>
    <property type="evidence" value="ECO:0007669"/>
    <property type="project" value="InterPro"/>
</dbReference>
<dbReference type="OrthoDB" id="8029555at2759"/>
<accession>A0A0L0FGY9</accession>
<dbReference type="SUPFAM" id="SSF53098">
    <property type="entry name" value="Ribonuclease H-like"/>
    <property type="match status" value="1"/>
</dbReference>
<evidence type="ECO:0000313" key="2">
    <source>
        <dbReference type="EMBL" id="KNC76020.1"/>
    </source>
</evidence>
<dbReference type="Proteomes" id="UP000054560">
    <property type="component" value="Unassembled WGS sequence"/>
</dbReference>
<reference evidence="2 3" key="1">
    <citation type="submission" date="2011-02" db="EMBL/GenBank/DDBJ databases">
        <title>The Genome Sequence of Sphaeroforma arctica JP610.</title>
        <authorList>
            <consortium name="The Broad Institute Genome Sequencing Platform"/>
            <person name="Russ C."/>
            <person name="Cuomo C."/>
            <person name="Young S.K."/>
            <person name="Zeng Q."/>
            <person name="Gargeya S."/>
            <person name="Alvarado L."/>
            <person name="Berlin A."/>
            <person name="Chapman S.B."/>
            <person name="Chen Z."/>
            <person name="Freedman E."/>
            <person name="Gellesch M."/>
            <person name="Goldberg J."/>
            <person name="Griggs A."/>
            <person name="Gujja S."/>
            <person name="Heilman E."/>
            <person name="Heiman D."/>
            <person name="Howarth C."/>
            <person name="Mehta T."/>
            <person name="Neiman D."/>
            <person name="Pearson M."/>
            <person name="Roberts A."/>
            <person name="Saif S."/>
            <person name="Shea T."/>
            <person name="Shenoy N."/>
            <person name="Sisk P."/>
            <person name="Stolte C."/>
            <person name="Sykes S."/>
            <person name="White J."/>
            <person name="Yandava C."/>
            <person name="Burger G."/>
            <person name="Gray M.W."/>
            <person name="Holland P.W.H."/>
            <person name="King N."/>
            <person name="Lang F.B.F."/>
            <person name="Roger A.J."/>
            <person name="Ruiz-Trillo I."/>
            <person name="Haas B."/>
            <person name="Nusbaum C."/>
            <person name="Birren B."/>
        </authorList>
    </citation>
    <scope>NUCLEOTIDE SEQUENCE [LARGE SCALE GENOMIC DNA]</scope>
    <source>
        <strain evidence="2 3">JP610</strain>
    </source>
</reference>
<dbReference type="EMBL" id="KQ243299">
    <property type="protein sequence ID" value="KNC76020.1"/>
    <property type="molecule type" value="Genomic_DNA"/>
</dbReference>
<dbReference type="InterPro" id="IPR036397">
    <property type="entry name" value="RNaseH_sf"/>
</dbReference>
<evidence type="ECO:0000259" key="1">
    <source>
        <dbReference type="PROSITE" id="PS50994"/>
    </source>
</evidence>
<feature type="domain" description="Integrase catalytic" evidence="1">
    <location>
        <begin position="33"/>
        <end position="166"/>
    </location>
</feature>
<dbReference type="AlphaFoldDB" id="A0A0L0FGY9"/>
<sequence length="166" mass="18593">MEQAFLEDERYDVSSVVLKWRVMWCGGYACTAQPERPDSGMTEIGVDFVQFPTTNACGMEHALLVVDTLARMVFVWVFPPSVDAGDAVRFLEEQQILALAVPHRNTMDVDSVFSTNAMANLCEARQIEPHYVSIDRHQGNGSAEVLIWIMKDWLKREVAAANVDVG</sequence>
<organism evidence="2 3">
    <name type="scientific">Sphaeroforma arctica JP610</name>
    <dbReference type="NCBI Taxonomy" id="667725"/>
    <lineage>
        <taxon>Eukaryota</taxon>
        <taxon>Ichthyosporea</taxon>
        <taxon>Ichthyophonida</taxon>
        <taxon>Sphaeroforma</taxon>
    </lineage>
</organism>
<dbReference type="InterPro" id="IPR012337">
    <property type="entry name" value="RNaseH-like_sf"/>
</dbReference>
<gene>
    <name evidence="2" type="ORF">SARC_11464</name>
</gene>
<dbReference type="GO" id="GO:0015074">
    <property type="term" value="P:DNA integration"/>
    <property type="evidence" value="ECO:0007669"/>
    <property type="project" value="InterPro"/>
</dbReference>
<evidence type="ECO:0000313" key="3">
    <source>
        <dbReference type="Proteomes" id="UP000054560"/>
    </source>
</evidence>
<dbReference type="RefSeq" id="XP_014149922.1">
    <property type="nucleotide sequence ID" value="XM_014294447.1"/>
</dbReference>
<dbReference type="InterPro" id="IPR001584">
    <property type="entry name" value="Integrase_cat-core"/>
</dbReference>
<proteinExistence type="predicted"/>